<comment type="caution">
    <text evidence="1">The sequence shown here is derived from an EMBL/GenBank/DDBJ whole genome shotgun (WGS) entry which is preliminary data.</text>
</comment>
<sequence>MMYFPVSNSRTLAAGNSMRRHHPDDEPLQFHKVLQGQQTMFQVHNACTVPSPSPSMLMLSQSSSPSSLFTSLLCGNPKKLETSDLHGHTQMGLSHIRLQTEPLFVDDKNLVSGYNNSCRLFGFPLTEGITTTNKGGNTTPFERESQVLPCNDQQPCHQPPLMTKVFLQG</sequence>
<reference evidence="2" key="1">
    <citation type="journal article" date="2018" name="Gigascience">
        <title>Genome assembly of the Pink Ipe (Handroanthus impetiginosus, Bignoniaceae), a highly valued, ecologically keystone Neotropical timber forest tree.</title>
        <authorList>
            <person name="Silva-Junior O.B."/>
            <person name="Grattapaglia D."/>
            <person name="Novaes E."/>
            <person name="Collevatti R.G."/>
        </authorList>
    </citation>
    <scope>NUCLEOTIDE SEQUENCE [LARGE SCALE GENOMIC DNA]</scope>
    <source>
        <strain evidence="2">cv. UFG-1</strain>
    </source>
</reference>
<organism evidence="1 2">
    <name type="scientific">Handroanthus impetiginosus</name>
    <dbReference type="NCBI Taxonomy" id="429701"/>
    <lineage>
        <taxon>Eukaryota</taxon>
        <taxon>Viridiplantae</taxon>
        <taxon>Streptophyta</taxon>
        <taxon>Embryophyta</taxon>
        <taxon>Tracheophyta</taxon>
        <taxon>Spermatophyta</taxon>
        <taxon>Magnoliopsida</taxon>
        <taxon>eudicotyledons</taxon>
        <taxon>Gunneridae</taxon>
        <taxon>Pentapetalae</taxon>
        <taxon>asterids</taxon>
        <taxon>lamiids</taxon>
        <taxon>Lamiales</taxon>
        <taxon>Bignoniaceae</taxon>
        <taxon>Crescentiina</taxon>
        <taxon>Tabebuia alliance</taxon>
        <taxon>Handroanthus</taxon>
    </lineage>
</organism>
<protein>
    <submittedName>
        <fullName evidence="1">Uncharacterized protein</fullName>
    </submittedName>
</protein>
<keyword evidence="2" id="KW-1185">Reference proteome</keyword>
<gene>
    <name evidence="1" type="ORF">CDL12_11727</name>
</gene>
<dbReference type="STRING" id="429701.A0A2G9HEA8"/>
<dbReference type="EMBL" id="NKXS01002042">
    <property type="protein sequence ID" value="PIN15620.1"/>
    <property type="molecule type" value="Genomic_DNA"/>
</dbReference>
<dbReference type="AlphaFoldDB" id="A0A2G9HEA8"/>
<evidence type="ECO:0000313" key="1">
    <source>
        <dbReference type="EMBL" id="PIN15620.1"/>
    </source>
</evidence>
<dbReference type="Proteomes" id="UP000231279">
    <property type="component" value="Unassembled WGS sequence"/>
</dbReference>
<evidence type="ECO:0000313" key="2">
    <source>
        <dbReference type="Proteomes" id="UP000231279"/>
    </source>
</evidence>
<accession>A0A2G9HEA8</accession>
<name>A0A2G9HEA8_9LAMI</name>
<proteinExistence type="predicted"/>